<dbReference type="InParanoid" id="B0W507"/>
<evidence type="ECO:0000256" key="1">
    <source>
        <dbReference type="SAM" id="MobiDB-lite"/>
    </source>
</evidence>
<dbReference type="EMBL" id="DS231840">
    <property type="protein sequence ID" value="EDS34573.1"/>
    <property type="molecule type" value="Genomic_DNA"/>
</dbReference>
<feature type="compositionally biased region" description="Basic residues" evidence="1">
    <location>
        <begin position="12"/>
        <end position="31"/>
    </location>
</feature>
<feature type="region of interest" description="Disordered" evidence="1">
    <location>
        <begin position="117"/>
        <end position="153"/>
    </location>
</feature>
<dbReference type="AlphaFoldDB" id="B0W507"/>
<dbReference type="VEuPathDB" id="VectorBase:CPIJ001490"/>
<reference evidence="3" key="2">
    <citation type="submission" date="2020-05" db="UniProtKB">
        <authorList>
            <consortium name="EnsemblMetazoa"/>
        </authorList>
    </citation>
    <scope>IDENTIFICATION</scope>
    <source>
        <strain evidence="3">JHB</strain>
    </source>
</reference>
<evidence type="ECO:0000313" key="3">
    <source>
        <dbReference type="EnsemblMetazoa" id="CPIJ001490-PA"/>
    </source>
</evidence>
<dbReference type="Proteomes" id="UP000002320">
    <property type="component" value="Unassembled WGS sequence"/>
</dbReference>
<sequence length="179" mass="21351">MKKSVEQDKPKAARNKNRRKYKRKKNAKQAKRAIEKGLQSGEECFVGQNRAASVPINKTNFNHRTVPHHPRMKNAQNIWIKTYQNVIKWHSQHQMNYWKQHALKLRVENARLRRRLTVQDSEDEDDAEAEVREAQQSQQQDADDEDQEDEALDEEFIAFMEVSARHRLERRRLKNESVH</sequence>
<evidence type="ECO:0000313" key="2">
    <source>
        <dbReference type="EMBL" id="EDS34573.1"/>
    </source>
</evidence>
<name>B0W507_CULQU</name>
<feature type="region of interest" description="Disordered" evidence="1">
    <location>
        <begin position="1"/>
        <end position="32"/>
    </location>
</feature>
<feature type="compositionally biased region" description="Basic and acidic residues" evidence="1">
    <location>
        <begin position="1"/>
        <end position="11"/>
    </location>
</feature>
<protein>
    <submittedName>
        <fullName evidence="2 3">Uncharacterized protein</fullName>
    </submittedName>
</protein>
<organism>
    <name type="scientific">Culex quinquefasciatus</name>
    <name type="common">Southern house mosquito</name>
    <name type="synonym">Culex pungens</name>
    <dbReference type="NCBI Taxonomy" id="7176"/>
    <lineage>
        <taxon>Eukaryota</taxon>
        <taxon>Metazoa</taxon>
        <taxon>Ecdysozoa</taxon>
        <taxon>Arthropoda</taxon>
        <taxon>Hexapoda</taxon>
        <taxon>Insecta</taxon>
        <taxon>Pterygota</taxon>
        <taxon>Neoptera</taxon>
        <taxon>Endopterygota</taxon>
        <taxon>Diptera</taxon>
        <taxon>Nematocera</taxon>
        <taxon>Culicoidea</taxon>
        <taxon>Culicidae</taxon>
        <taxon>Culicinae</taxon>
        <taxon>Culicini</taxon>
        <taxon>Culex</taxon>
        <taxon>Culex</taxon>
    </lineage>
</organism>
<accession>B0W507</accession>
<dbReference type="EnsemblMetazoa" id="CPIJ001490-RA">
    <property type="protein sequence ID" value="CPIJ001490-PA"/>
    <property type="gene ID" value="CPIJ001490"/>
</dbReference>
<dbReference type="VEuPathDB" id="VectorBase:CQUJHB015429"/>
<dbReference type="KEGG" id="cqu:CpipJ_CPIJ001490"/>
<dbReference type="OrthoDB" id="8067177at2759"/>
<reference evidence="2" key="1">
    <citation type="submission" date="2007-03" db="EMBL/GenBank/DDBJ databases">
        <title>Annotation of Culex pipiens quinquefasciatus.</title>
        <authorList>
            <consortium name="The Broad Institute Genome Sequencing Platform"/>
            <person name="Atkinson P.W."/>
            <person name="Hemingway J."/>
            <person name="Christensen B.M."/>
            <person name="Higgs S."/>
            <person name="Kodira C."/>
            <person name="Hannick L."/>
            <person name="Megy K."/>
            <person name="O'Leary S."/>
            <person name="Pearson M."/>
            <person name="Haas B.J."/>
            <person name="Mauceli E."/>
            <person name="Wortman J.R."/>
            <person name="Lee N.H."/>
            <person name="Guigo R."/>
            <person name="Stanke M."/>
            <person name="Alvarado L."/>
            <person name="Amedeo P."/>
            <person name="Antoine C.H."/>
            <person name="Arensburger P."/>
            <person name="Bidwell S.L."/>
            <person name="Crawford M."/>
            <person name="Camaro F."/>
            <person name="Devon K."/>
            <person name="Engels R."/>
            <person name="Hammond M."/>
            <person name="Howarth C."/>
            <person name="Koehrsen M."/>
            <person name="Lawson D."/>
            <person name="Montgomery P."/>
            <person name="Nene V."/>
            <person name="Nusbaum C."/>
            <person name="Puiu D."/>
            <person name="Romero-Severson J."/>
            <person name="Severson D.W."/>
            <person name="Shumway M."/>
            <person name="Sisk P."/>
            <person name="Stolte C."/>
            <person name="Zeng Q."/>
            <person name="Eisenstadt E."/>
            <person name="Fraser-Liggett C."/>
            <person name="Strausberg R."/>
            <person name="Galagan J."/>
            <person name="Birren B."/>
            <person name="Collins F.H."/>
        </authorList>
    </citation>
    <scope>NUCLEOTIDE SEQUENCE [LARGE SCALE GENOMIC DNA]</scope>
    <source>
        <strain evidence="2">JHB</strain>
    </source>
</reference>
<dbReference type="eggNOG" id="ENOG502T5K1">
    <property type="taxonomic scope" value="Eukaryota"/>
</dbReference>
<proteinExistence type="predicted"/>
<dbReference type="OMA" id="FIAFMEV"/>
<keyword evidence="4" id="KW-1185">Reference proteome</keyword>
<dbReference type="HOGENOM" id="CLU_1504912_0_0_1"/>
<gene>
    <name evidence="3" type="primary">6033326</name>
    <name evidence="2" type="ORF">CpipJ_CPIJ001490</name>
</gene>
<feature type="compositionally biased region" description="Acidic residues" evidence="1">
    <location>
        <begin position="141"/>
        <end position="153"/>
    </location>
</feature>
<evidence type="ECO:0000313" key="4">
    <source>
        <dbReference type="Proteomes" id="UP000002320"/>
    </source>
</evidence>